<accession>A0A9W6XI54</accession>
<dbReference type="InterPro" id="IPR030392">
    <property type="entry name" value="S74_ICA"/>
</dbReference>
<comment type="caution">
    <text evidence="2">The sequence shown here is derived from an EMBL/GenBank/DDBJ whole genome shotgun (WGS) entry which is preliminary data.</text>
</comment>
<evidence type="ECO:0000313" key="2">
    <source>
        <dbReference type="EMBL" id="GMF39026.1"/>
    </source>
</evidence>
<dbReference type="Pfam" id="PF13884">
    <property type="entry name" value="Peptidase_S74"/>
    <property type="match status" value="1"/>
</dbReference>
<keyword evidence="3" id="KW-1185">Reference proteome</keyword>
<evidence type="ECO:0000259" key="1">
    <source>
        <dbReference type="PROSITE" id="PS51688"/>
    </source>
</evidence>
<reference evidence="2" key="1">
    <citation type="submission" date="2023-04" db="EMBL/GenBank/DDBJ databases">
        <title>Phytophthora lilii NBRC 32176.</title>
        <authorList>
            <person name="Ichikawa N."/>
            <person name="Sato H."/>
            <person name="Tonouchi N."/>
        </authorList>
    </citation>
    <scope>NUCLEOTIDE SEQUENCE</scope>
    <source>
        <strain evidence="2">NBRC 32176</strain>
    </source>
</reference>
<dbReference type="PROSITE" id="PS51688">
    <property type="entry name" value="ICA"/>
    <property type="match status" value="1"/>
</dbReference>
<organism evidence="2 3">
    <name type="scientific">Phytophthora lilii</name>
    <dbReference type="NCBI Taxonomy" id="2077276"/>
    <lineage>
        <taxon>Eukaryota</taxon>
        <taxon>Sar</taxon>
        <taxon>Stramenopiles</taxon>
        <taxon>Oomycota</taxon>
        <taxon>Peronosporomycetes</taxon>
        <taxon>Peronosporales</taxon>
        <taxon>Peronosporaceae</taxon>
        <taxon>Phytophthora</taxon>
    </lineage>
</organism>
<dbReference type="Proteomes" id="UP001165083">
    <property type="component" value="Unassembled WGS sequence"/>
</dbReference>
<gene>
    <name evidence="2" type="ORF">Plil01_001621300</name>
</gene>
<name>A0A9W6XI54_9STRA</name>
<dbReference type="AlphaFoldDB" id="A0A9W6XI54"/>
<proteinExistence type="predicted"/>
<evidence type="ECO:0000313" key="3">
    <source>
        <dbReference type="Proteomes" id="UP001165083"/>
    </source>
</evidence>
<dbReference type="EMBL" id="BSXW01001764">
    <property type="protein sequence ID" value="GMF39026.1"/>
    <property type="molecule type" value="Genomic_DNA"/>
</dbReference>
<protein>
    <submittedName>
        <fullName evidence="2">Unnamed protein product</fullName>
    </submittedName>
</protein>
<feature type="domain" description="Peptidase S74" evidence="1">
    <location>
        <begin position="385"/>
        <end position="494"/>
    </location>
</feature>
<sequence length="503" mass="54032">MSSGFSYPQPTFQSSIYNPAFFLTLDASGYLTFDYAQTLYLSKDDYRLSYLSGISPGTATSGIAIVPDLNKAISGLGALGCSSLSCSGNLTLSGASSVLSLTGASSYVNATAYKQGGTQYDLSLVQYLSGVSFGSATTSKFLLCDSDRNISNLNTVSASTISCTSMSVDTFYCSNFYHAGNLYDVSQFLTSVPSSLSLTTLSTSENINCSGVINGFLAYGNQSAITTVGSLTELGINSTPTNEYLSIIGSGSDYLDGSYTRMMTLTGSNATPVKFQIEVSNGSTGTASNATWIGNYTNNDLRFGTNNGKSMILTTTGRLGVNTTTPSAPLHIVGSNTYVFGAGGLTVYRLRTDSGSTESALGPISYSVAGIFGGYIACTAMAMTSDRRLKRNIQPCPIDRIKRLYDDCEVKLYDWIESEGRPNQEVGLISQDLVKAHLTDLTSVFYRDDIQEGQDPVLEPAKQQLNVDYSRISAYNMRMIQHLMSEIEDLKRQIDELRSTISE</sequence>
<dbReference type="OrthoDB" id="114608at2759"/>